<dbReference type="EMBL" id="JAGIKZ010000016">
    <property type="protein sequence ID" value="MBP2242143.1"/>
    <property type="molecule type" value="Genomic_DNA"/>
</dbReference>
<feature type="domain" description="ABC transporter" evidence="5">
    <location>
        <begin position="2"/>
        <end position="238"/>
    </location>
</feature>
<dbReference type="PANTHER" id="PTHR43790:SF9">
    <property type="entry name" value="GALACTOFURANOSE TRANSPORTER ATP-BINDING PROTEIN YTFR"/>
    <property type="match status" value="1"/>
</dbReference>
<evidence type="ECO:0000259" key="5">
    <source>
        <dbReference type="PROSITE" id="PS50893"/>
    </source>
</evidence>
<dbReference type="SMART" id="SM00382">
    <property type="entry name" value="AAA"/>
    <property type="match status" value="2"/>
</dbReference>
<evidence type="ECO:0000313" key="6">
    <source>
        <dbReference type="EMBL" id="MBP2242143.1"/>
    </source>
</evidence>
<accession>A0ABS4RGW5</accession>
<evidence type="ECO:0000256" key="3">
    <source>
        <dbReference type="ARBA" id="ARBA00022741"/>
    </source>
</evidence>
<dbReference type="SUPFAM" id="SSF52540">
    <property type="entry name" value="P-loop containing nucleoside triphosphate hydrolases"/>
    <property type="match status" value="2"/>
</dbReference>
<dbReference type="InterPro" id="IPR017871">
    <property type="entry name" value="ABC_transporter-like_CS"/>
</dbReference>
<dbReference type="Gene3D" id="3.40.50.300">
    <property type="entry name" value="P-loop containing nucleotide triphosphate hydrolases"/>
    <property type="match status" value="2"/>
</dbReference>
<dbReference type="InterPro" id="IPR003439">
    <property type="entry name" value="ABC_transporter-like_ATP-bd"/>
</dbReference>
<sequence length="511" mass="56885">MIEMKKIRKSFGSNDVIKDVSFTLKGGEICALLGENGAGKSTLMNILGGVHQMDSGAVLVGGKEVVFKTPGQSQAAGIAFIHQELNLINDLPIYENMFLGRELKTKRGSLDLEKMQQETAAIFKQMNVDLEPGMMVRDLDASYKQIIEICRAMMTNASFIIMDEPTTSLTDQEIERVFKMMKTLREHQVGIIFISHKLNEVMQVCDRYLVLRDGNLVAKGNVAEVNTNDLARFMVGHEVRTESLKREKFIGKEFLRAEGLTNSPFFKEISFSIKEGEIVGFTGLLGDGRSELFQSIFGAEKMMAGKMFLHDEEINIRSTQQAIKAGIAYLPRNRKENAIIKDMDIIENASIVTWPAFSKKGTINRRQHQATFEEQRKALRIKMGELTDRITSLSGGNQQKVILAKWLAAKPKLFILDNPTQGVDVGAKEDIYDIIMKLAEEKIAIIVLSSEANEIIRLCDRAFVMYHGVIQGEVAGETMNEHAIMSLATGGQLPFAKGGMNKDETEPGSCS</sequence>
<dbReference type="CDD" id="cd03216">
    <property type="entry name" value="ABC_Carb_Monos_I"/>
    <property type="match status" value="1"/>
</dbReference>
<dbReference type="PROSITE" id="PS50893">
    <property type="entry name" value="ABC_TRANSPORTER_2"/>
    <property type="match status" value="2"/>
</dbReference>
<comment type="caution">
    <text evidence="6">The sequence shown here is derived from an EMBL/GenBank/DDBJ whole genome shotgun (WGS) entry which is preliminary data.</text>
</comment>
<dbReference type="PROSITE" id="PS00211">
    <property type="entry name" value="ABC_TRANSPORTER_1"/>
    <property type="match status" value="1"/>
</dbReference>
<evidence type="ECO:0000313" key="7">
    <source>
        <dbReference type="Proteomes" id="UP001519293"/>
    </source>
</evidence>
<keyword evidence="7" id="KW-1185">Reference proteome</keyword>
<name>A0ABS4RGW5_9BACI</name>
<evidence type="ECO:0000256" key="4">
    <source>
        <dbReference type="ARBA" id="ARBA00022840"/>
    </source>
</evidence>
<reference evidence="6 7" key="1">
    <citation type="submission" date="2021-03" db="EMBL/GenBank/DDBJ databases">
        <title>Genomic Encyclopedia of Type Strains, Phase IV (KMG-IV): sequencing the most valuable type-strain genomes for metagenomic binning, comparative biology and taxonomic classification.</title>
        <authorList>
            <person name="Goeker M."/>
        </authorList>
    </citation>
    <scope>NUCLEOTIDE SEQUENCE [LARGE SCALE GENOMIC DNA]</scope>
    <source>
        <strain evidence="6 7">DSM 26675</strain>
    </source>
</reference>
<dbReference type="InterPro" id="IPR027417">
    <property type="entry name" value="P-loop_NTPase"/>
</dbReference>
<organism evidence="6 7">
    <name type="scientific">Cytobacillus eiseniae</name>
    <dbReference type="NCBI Taxonomy" id="762947"/>
    <lineage>
        <taxon>Bacteria</taxon>
        <taxon>Bacillati</taxon>
        <taxon>Bacillota</taxon>
        <taxon>Bacilli</taxon>
        <taxon>Bacillales</taxon>
        <taxon>Bacillaceae</taxon>
        <taxon>Cytobacillus</taxon>
    </lineage>
</organism>
<dbReference type="RefSeq" id="WP_066392338.1">
    <property type="nucleotide sequence ID" value="NZ_JAGIKZ010000016.1"/>
</dbReference>
<proteinExistence type="predicted"/>
<dbReference type="InterPro" id="IPR050107">
    <property type="entry name" value="ABC_carbohydrate_import_ATPase"/>
</dbReference>
<dbReference type="PANTHER" id="PTHR43790">
    <property type="entry name" value="CARBOHYDRATE TRANSPORT ATP-BINDING PROTEIN MG119-RELATED"/>
    <property type="match status" value="1"/>
</dbReference>
<keyword evidence="2" id="KW-0677">Repeat</keyword>
<keyword evidence="4 6" id="KW-0067">ATP-binding</keyword>
<dbReference type="GO" id="GO:0005524">
    <property type="term" value="F:ATP binding"/>
    <property type="evidence" value="ECO:0007669"/>
    <property type="project" value="UniProtKB-KW"/>
</dbReference>
<evidence type="ECO:0000256" key="2">
    <source>
        <dbReference type="ARBA" id="ARBA00022737"/>
    </source>
</evidence>
<gene>
    <name evidence="6" type="ORF">J2Z40_002716</name>
</gene>
<keyword evidence="1" id="KW-0813">Transport</keyword>
<dbReference type="Pfam" id="PF00005">
    <property type="entry name" value="ABC_tran"/>
    <property type="match status" value="2"/>
</dbReference>
<keyword evidence="3" id="KW-0547">Nucleotide-binding</keyword>
<dbReference type="InterPro" id="IPR003593">
    <property type="entry name" value="AAA+_ATPase"/>
</dbReference>
<evidence type="ECO:0000256" key="1">
    <source>
        <dbReference type="ARBA" id="ARBA00022448"/>
    </source>
</evidence>
<dbReference type="CDD" id="cd03215">
    <property type="entry name" value="ABC_Carb_Monos_II"/>
    <property type="match status" value="1"/>
</dbReference>
<protein>
    <submittedName>
        <fullName evidence="6">Ribose transport system ATP-binding protein</fullName>
    </submittedName>
</protein>
<dbReference type="Proteomes" id="UP001519293">
    <property type="component" value="Unassembled WGS sequence"/>
</dbReference>
<feature type="domain" description="ABC transporter" evidence="5">
    <location>
        <begin position="239"/>
        <end position="492"/>
    </location>
</feature>